<keyword evidence="3" id="KW-1185">Reference proteome</keyword>
<comment type="caution">
    <text evidence="2">The sequence shown here is derived from an EMBL/GenBank/DDBJ whole genome shotgun (WGS) entry which is preliminary data.</text>
</comment>
<accession>A0A4R5E9A8</accession>
<name>A0A4R5E9A8_9ACTN</name>
<protein>
    <submittedName>
        <fullName evidence="2">Uncharacterized protein</fullName>
    </submittedName>
</protein>
<reference evidence="2 3" key="1">
    <citation type="submission" date="2019-03" db="EMBL/GenBank/DDBJ databases">
        <title>Draft genome sequences of novel Actinobacteria.</title>
        <authorList>
            <person name="Sahin N."/>
            <person name="Ay H."/>
            <person name="Saygin H."/>
        </authorList>
    </citation>
    <scope>NUCLEOTIDE SEQUENCE [LARGE SCALE GENOMIC DNA]</scope>
    <source>
        <strain evidence="2 3">6K102</strain>
    </source>
</reference>
<proteinExistence type="predicted"/>
<dbReference type="Pfam" id="PF07397">
    <property type="entry name" value="DUF1502"/>
    <property type="match status" value="1"/>
</dbReference>
<dbReference type="AlphaFoldDB" id="A0A4R5E9A8"/>
<dbReference type="EMBL" id="SMLD01000208">
    <property type="protein sequence ID" value="TDE28380.1"/>
    <property type="molecule type" value="Genomic_DNA"/>
</dbReference>
<evidence type="ECO:0000313" key="2">
    <source>
        <dbReference type="EMBL" id="TDE28380.1"/>
    </source>
</evidence>
<feature type="region of interest" description="Disordered" evidence="1">
    <location>
        <begin position="1"/>
        <end position="36"/>
    </location>
</feature>
<organism evidence="2 3">
    <name type="scientific">Nonomuraea mesophila</name>
    <dbReference type="NCBI Taxonomy" id="2530382"/>
    <lineage>
        <taxon>Bacteria</taxon>
        <taxon>Bacillati</taxon>
        <taxon>Actinomycetota</taxon>
        <taxon>Actinomycetes</taxon>
        <taxon>Streptosporangiales</taxon>
        <taxon>Streptosporangiaceae</taxon>
        <taxon>Nonomuraea</taxon>
    </lineage>
</organism>
<dbReference type="Proteomes" id="UP000295136">
    <property type="component" value="Unassembled WGS sequence"/>
</dbReference>
<dbReference type="InterPro" id="IPR010871">
    <property type="entry name" value="DUF1502"/>
</dbReference>
<sequence>MTGEKSVCFCPKFGKGPPSRGAEPPKADNRVHGETR</sequence>
<feature type="compositionally biased region" description="Basic and acidic residues" evidence="1">
    <location>
        <begin position="23"/>
        <end position="36"/>
    </location>
</feature>
<evidence type="ECO:0000313" key="3">
    <source>
        <dbReference type="Proteomes" id="UP000295136"/>
    </source>
</evidence>
<evidence type="ECO:0000256" key="1">
    <source>
        <dbReference type="SAM" id="MobiDB-lite"/>
    </source>
</evidence>
<gene>
    <name evidence="2" type="ORF">E1295_42580</name>
</gene>